<gene>
    <name evidence="2" type="ORF">EYC87_13650</name>
</gene>
<keyword evidence="3" id="KW-1185">Reference proteome</keyword>
<dbReference type="PROSITE" id="PS51257">
    <property type="entry name" value="PROKAR_LIPOPROTEIN"/>
    <property type="match status" value="1"/>
</dbReference>
<feature type="chain" id="PRO_5046075237" description="Big-1 domain-containing protein" evidence="1">
    <location>
        <begin position="24"/>
        <end position="781"/>
    </location>
</feature>
<dbReference type="InterPro" id="IPR013783">
    <property type="entry name" value="Ig-like_fold"/>
</dbReference>
<protein>
    <recommendedName>
        <fullName evidence="4">Big-1 domain-containing protein</fullName>
    </recommendedName>
</protein>
<evidence type="ECO:0000313" key="2">
    <source>
        <dbReference type="EMBL" id="MCX2974634.1"/>
    </source>
</evidence>
<evidence type="ECO:0008006" key="4">
    <source>
        <dbReference type="Google" id="ProtNLM"/>
    </source>
</evidence>
<comment type="caution">
    <text evidence="2">The sequence shown here is derived from an EMBL/GenBank/DDBJ whole genome shotgun (WGS) entry which is preliminary data.</text>
</comment>
<reference evidence="2" key="1">
    <citation type="submission" date="2019-02" db="EMBL/GenBank/DDBJ databases">
        <authorList>
            <person name="Li S.-H."/>
        </authorList>
    </citation>
    <scope>NUCLEOTIDE SEQUENCE</scope>
    <source>
        <strain evidence="2">IMCC8485</strain>
    </source>
</reference>
<sequence length="781" mass="81159">MMTRFATFTSRLAVALTTTLAIAACGGGGGGSDGGFKGPGESGPVEEYIATYDLQVALKDSEGNPSSTVTANQPGTLQVLVRELQLLIIDGVPVTENDPNDIGPPVPNLIVTASTDSGLLDPSSGNGLTNAEGAVTFTVRAGADRGAGTIGIQVTDENGEIIEKFVNFEIGVGNLRLGRLEGTTYYDAEIGITPDGTIPSKGEAILDLAIVDENGLPVGTAESIDISSLCIDVGDSVLTPANPIPVIGGRIEVLYKSEDCAGTDELTAEIIGAGSMAFGTIEISDAIAGGLTFVRATPELIVLKGTGGGPSRQEKSEIVFRVVNGNNQPVEDVDVIFGLTTDVGGLSFSPKTATSDADGNVSTIVSSGDVATVVRVVATADAGELGEASAVSDVLKVSTGLPDQNSISLSVEESFVVEEGMTRDGVTRKLIVRMADKFNNPVPDGTAAVFTTEYGSIESSCETTGGACEVTWTSQSPRVPTLEENQDLVVTINDSGYSCPSHSGASGPCPDDLGSIRGGRSTILVTAIGEESFVDSNANGVYDEGERWTNLTEAFLDNSENGFYDSATTSCVSNPDSLTCKAGSEEIFTDFNNNGRFDADGDDELNGYPDEGVEAVYNGLLCPEEGDGVYCSRELLNVRDSAVLILSTDPNWDIALYRGRSPMTGTSYDGGTYTAYVSDIFNSKPTAGSTVNVEVSAPCTIPGNSSFEVPNTTSPGAFPIQFSQEGEVEYDGCSESRPDTTGELTITLSPNSDGPDYSEAWTCSAKAIDISERDELGSCPE</sequence>
<evidence type="ECO:0000313" key="3">
    <source>
        <dbReference type="Proteomes" id="UP001143307"/>
    </source>
</evidence>
<dbReference type="Proteomes" id="UP001143307">
    <property type="component" value="Unassembled WGS sequence"/>
</dbReference>
<accession>A0ABT3SXB2</accession>
<evidence type="ECO:0000256" key="1">
    <source>
        <dbReference type="SAM" id="SignalP"/>
    </source>
</evidence>
<dbReference type="Gene3D" id="2.60.40.10">
    <property type="entry name" value="Immunoglobulins"/>
    <property type="match status" value="2"/>
</dbReference>
<dbReference type="SUPFAM" id="SSF49373">
    <property type="entry name" value="Invasin/intimin cell-adhesion fragments"/>
    <property type="match status" value="2"/>
</dbReference>
<keyword evidence="1" id="KW-0732">Signal</keyword>
<dbReference type="EMBL" id="SHNP01000004">
    <property type="protein sequence ID" value="MCX2974634.1"/>
    <property type="molecule type" value="Genomic_DNA"/>
</dbReference>
<proteinExistence type="predicted"/>
<name>A0ABT3SXB2_9GAMM</name>
<dbReference type="InterPro" id="IPR008964">
    <property type="entry name" value="Invasin/intimin_cell_adhesion"/>
</dbReference>
<feature type="signal peptide" evidence="1">
    <location>
        <begin position="1"/>
        <end position="23"/>
    </location>
</feature>
<organism evidence="2 3">
    <name type="scientific">Candidatus Seongchinamella marina</name>
    <dbReference type="NCBI Taxonomy" id="2518990"/>
    <lineage>
        <taxon>Bacteria</taxon>
        <taxon>Pseudomonadati</taxon>
        <taxon>Pseudomonadota</taxon>
        <taxon>Gammaproteobacteria</taxon>
        <taxon>Cellvibrionales</taxon>
        <taxon>Halieaceae</taxon>
        <taxon>Seongchinamella</taxon>
    </lineage>
</organism>
<dbReference type="RefSeq" id="WP_279253369.1">
    <property type="nucleotide sequence ID" value="NZ_SHNP01000004.1"/>
</dbReference>